<dbReference type="OrthoDB" id="9814210at2"/>
<protein>
    <submittedName>
        <fullName evidence="2">Pseudaminic acid synthase</fullName>
    </submittedName>
</protein>
<evidence type="ECO:0000259" key="1">
    <source>
        <dbReference type="PROSITE" id="PS50844"/>
    </source>
</evidence>
<dbReference type="GO" id="GO:0016051">
    <property type="term" value="P:carbohydrate biosynthetic process"/>
    <property type="evidence" value="ECO:0007669"/>
    <property type="project" value="InterPro"/>
</dbReference>
<dbReference type="NCBIfam" id="TIGR03586">
    <property type="entry name" value="PseI"/>
    <property type="match status" value="1"/>
</dbReference>
<dbReference type="Pfam" id="PF03102">
    <property type="entry name" value="NeuB"/>
    <property type="match status" value="1"/>
</dbReference>
<organism evidence="2 3">
    <name type="scientific">Sediminibacillus halophilus</name>
    <dbReference type="NCBI Taxonomy" id="482461"/>
    <lineage>
        <taxon>Bacteria</taxon>
        <taxon>Bacillati</taxon>
        <taxon>Bacillota</taxon>
        <taxon>Bacilli</taxon>
        <taxon>Bacillales</taxon>
        <taxon>Bacillaceae</taxon>
        <taxon>Sediminibacillus</taxon>
    </lineage>
</organism>
<keyword evidence="3" id="KW-1185">Reference proteome</keyword>
<feature type="domain" description="AFP-like" evidence="1">
    <location>
        <begin position="294"/>
        <end position="351"/>
    </location>
</feature>
<dbReference type="InterPro" id="IPR013132">
    <property type="entry name" value="PseI/NeuA/B-like_N"/>
</dbReference>
<dbReference type="InterPro" id="IPR036732">
    <property type="entry name" value="AFP_Neu5c_C_sf"/>
</dbReference>
<gene>
    <name evidence="2" type="ORF">SAMN05216244_1916</name>
</gene>
<dbReference type="InterPro" id="IPR006190">
    <property type="entry name" value="SAF_AFP_Neu5Ac"/>
</dbReference>
<dbReference type="InterPro" id="IPR051690">
    <property type="entry name" value="PseI-like"/>
</dbReference>
<dbReference type="GO" id="GO:0047444">
    <property type="term" value="F:N-acylneuraminate-9-phosphate synthase activity"/>
    <property type="evidence" value="ECO:0007669"/>
    <property type="project" value="TreeGrafter"/>
</dbReference>
<dbReference type="PANTHER" id="PTHR42966:SF2">
    <property type="entry name" value="PSEUDAMINIC ACID SYNTHASE"/>
    <property type="match status" value="1"/>
</dbReference>
<dbReference type="RefSeq" id="WP_074598595.1">
    <property type="nucleotide sequence ID" value="NZ_FNHF01000002.1"/>
</dbReference>
<dbReference type="SUPFAM" id="SSF51569">
    <property type="entry name" value="Aldolase"/>
    <property type="match status" value="1"/>
</dbReference>
<dbReference type="PROSITE" id="PS50844">
    <property type="entry name" value="AFP_LIKE"/>
    <property type="match status" value="1"/>
</dbReference>
<dbReference type="Gene3D" id="3.20.20.70">
    <property type="entry name" value="Aldolase class I"/>
    <property type="match status" value="1"/>
</dbReference>
<dbReference type="SMART" id="SM00858">
    <property type="entry name" value="SAF"/>
    <property type="match status" value="1"/>
</dbReference>
<accession>A0A1G9RBM3</accession>
<evidence type="ECO:0000313" key="3">
    <source>
        <dbReference type="Proteomes" id="UP000182347"/>
    </source>
</evidence>
<dbReference type="Proteomes" id="UP000182347">
    <property type="component" value="Unassembled WGS sequence"/>
</dbReference>
<dbReference type="Pfam" id="PF08666">
    <property type="entry name" value="SAF"/>
    <property type="match status" value="1"/>
</dbReference>
<dbReference type="SUPFAM" id="SSF51269">
    <property type="entry name" value="AFP III-like domain"/>
    <property type="match status" value="1"/>
</dbReference>
<dbReference type="AlphaFoldDB" id="A0A1G9RBM3"/>
<dbReference type="InterPro" id="IPR013785">
    <property type="entry name" value="Aldolase_TIM"/>
</dbReference>
<dbReference type="CDD" id="cd11615">
    <property type="entry name" value="SAF_NeuB_like"/>
    <property type="match status" value="1"/>
</dbReference>
<dbReference type="STRING" id="482461.SAMN05216244_1916"/>
<dbReference type="EMBL" id="FNHF01000002">
    <property type="protein sequence ID" value="SDM20634.1"/>
    <property type="molecule type" value="Genomic_DNA"/>
</dbReference>
<dbReference type="PANTHER" id="PTHR42966">
    <property type="entry name" value="N-ACETYLNEURAMINATE SYNTHASE"/>
    <property type="match status" value="1"/>
</dbReference>
<reference evidence="3" key="1">
    <citation type="submission" date="2016-10" db="EMBL/GenBank/DDBJ databases">
        <authorList>
            <person name="Varghese N."/>
            <person name="Submissions S."/>
        </authorList>
    </citation>
    <scope>NUCLEOTIDE SEQUENCE [LARGE SCALE GENOMIC DNA]</scope>
    <source>
        <strain evidence="3">CGMCC 1.6199</strain>
    </source>
</reference>
<dbReference type="InterPro" id="IPR020030">
    <property type="entry name" value="Pseudaminic_synth_PseI"/>
</dbReference>
<evidence type="ECO:0000313" key="2">
    <source>
        <dbReference type="EMBL" id="SDM20634.1"/>
    </source>
</evidence>
<dbReference type="Gene3D" id="3.90.1210.10">
    <property type="entry name" value="Antifreeze-like/N-acetylneuraminic acid synthase C-terminal domain"/>
    <property type="match status" value="1"/>
</dbReference>
<name>A0A1G9RBM3_9BACI</name>
<dbReference type="InterPro" id="IPR057736">
    <property type="entry name" value="SAF_PseI/NeuA/NeuB"/>
</dbReference>
<proteinExistence type="predicted"/>
<sequence length="351" mass="38925">MNEVVIQNRKVGPNCPPFIIAEMSGNHNQSLNNALQIVEEAAKAGADAVKLQTYTPDTMTLDVDRGEFVIKDSNNLWKGKSLYNLYQEAYTPWEWHEAIFNRCRELGLIAFSSPFDETAVDFLEELDVPCYKIASFENTDIPLLRKVASTGKPIIISTGMATLSEIDETVRVVRESGCKDIILLKCTSTYPAPAIDTNIKTIPQMSQIFNSNVGLSDHTQGIGVAIASVALGATVIEKHFTLSREEGGVDSVFSLEPKELQQLVNETNKAWESLGEITFGPTEKEKASRTRRRSLYITKDIKAGDAFTKDNLRAIRPGLGIPPKYYDLVIGKKARKNAVKGTPLQWDNLLE</sequence>
<dbReference type="InterPro" id="IPR013974">
    <property type="entry name" value="SAF"/>
</dbReference>